<evidence type="ECO:0000313" key="2">
    <source>
        <dbReference type="Proteomes" id="UP000708208"/>
    </source>
</evidence>
<name>A0A8J2K071_9HEXA</name>
<feature type="non-terminal residue" evidence="1">
    <location>
        <position position="1"/>
    </location>
</feature>
<evidence type="ECO:0000313" key="1">
    <source>
        <dbReference type="EMBL" id="CAG7729792.1"/>
    </source>
</evidence>
<comment type="caution">
    <text evidence="1">The sequence shown here is derived from an EMBL/GenBank/DDBJ whole genome shotgun (WGS) entry which is preliminary data.</text>
</comment>
<organism evidence="1 2">
    <name type="scientific">Allacma fusca</name>
    <dbReference type="NCBI Taxonomy" id="39272"/>
    <lineage>
        <taxon>Eukaryota</taxon>
        <taxon>Metazoa</taxon>
        <taxon>Ecdysozoa</taxon>
        <taxon>Arthropoda</taxon>
        <taxon>Hexapoda</taxon>
        <taxon>Collembola</taxon>
        <taxon>Symphypleona</taxon>
        <taxon>Sminthuridae</taxon>
        <taxon>Allacma</taxon>
    </lineage>
</organism>
<gene>
    <name evidence="1" type="ORF">AFUS01_LOCUS18484</name>
</gene>
<dbReference type="EMBL" id="CAJVCH010184219">
    <property type="protein sequence ID" value="CAG7729792.1"/>
    <property type="molecule type" value="Genomic_DNA"/>
</dbReference>
<accession>A0A8J2K071</accession>
<dbReference type="AlphaFoldDB" id="A0A8J2K071"/>
<reference evidence="1" key="1">
    <citation type="submission" date="2021-06" db="EMBL/GenBank/DDBJ databases">
        <authorList>
            <person name="Hodson N. C."/>
            <person name="Mongue J. A."/>
            <person name="Jaron S. K."/>
        </authorList>
    </citation>
    <scope>NUCLEOTIDE SEQUENCE</scope>
</reference>
<proteinExistence type="predicted"/>
<keyword evidence="2" id="KW-1185">Reference proteome</keyword>
<dbReference type="Proteomes" id="UP000708208">
    <property type="component" value="Unassembled WGS sequence"/>
</dbReference>
<sequence>TRQINAGRLELAKSPSDLLPEPVVDFKLVALVIQFEVPPSQIEIKSSSNQN</sequence>
<protein>
    <submittedName>
        <fullName evidence="1">Uncharacterized protein</fullName>
    </submittedName>
</protein>